<evidence type="ECO:0000256" key="6">
    <source>
        <dbReference type="ARBA" id="ARBA00023242"/>
    </source>
</evidence>
<evidence type="ECO:0000259" key="8">
    <source>
        <dbReference type="PROSITE" id="PS51366"/>
    </source>
</evidence>
<dbReference type="PANTHER" id="PTHR18034:SF3">
    <property type="entry name" value="PRE-MRNA-SPLICING FACTOR CWC22 HOMOLOG"/>
    <property type="match status" value="1"/>
</dbReference>
<name>A0A2G5DFU5_AQUCA</name>
<evidence type="ECO:0000313" key="10">
    <source>
        <dbReference type="Proteomes" id="UP000230069"/>
    </source>
</evidence>
<dbReference type="Gene3D" id="1.25.40.180">
    <property type="match status" value="1"/>
</dbReference>
<dbReference type="PANTHER" id="PTHR18034">
    <property type="entry name" value="CELL CYCLE CONTROL PROTEIN CWF22-RELATED"/>
    <property type="match status" value="1"/>
</dbReference>
<keyword evidence="6" id="KW-0539">Nucleus</keyword>
<dbReference type="Proteomes" id="UP000230069">
    <property type="component" value="Unassembled WGS sequence"/>
</dbReference>
<feature type="region of interest" description="Disordered" evidence="7">
    <location>
        <begin position="305"/>
        <end position="326"/>
    </location>
</feature>
<keyword evidence="4" id="KW-0810">Translation regulation</keyword>
<dbReference type="InterPro" id="IPR003891">
    <property type="entry name" value="Initiation_fac_eIF4g_MI"/>
</dbReference>
<organism evidence="9 10">
    <name type="scientific">Aquilegia coerulea</name>
    <name type="common">Rocky mountain columbine</name>
    <dbReference type="NCBI Taxonomy" id="218851"/>
    <lineage>
        <taxon>Eukaryota</taxon>
        <taxon>Viridiplantae</taxon>
        <taxon>Streptophyta</taxon>
        <taxon>Embryophyta</taxon>
        <taxon>Tracheophyta</taxon>
        <taxon>Spermatophyta</taxon>
        <taxon>Magnoliopsida</taxon>
        <taxon>Ranunculales</taxon>
        <taxon>Ranunculaceae</taxon>
        <taxon>Thalictroideae</taxon>
        <taxon>Aquilegia</taxon>
    </lineage>
</organism>
<comment type="subcellular location">
    <subcellularLocation>
        <location evidence="1">Nucleus</location>
    </subcellularLocation>
</comment>
<dbReference type="EMBL" id="KZ305037">
    <property type="protein sequence ID" value="PIA42386.1"/>
    <property type="molecule type" value="Genomic_DNA"/>
</dbReference>
<dbReference type="STRING" id="218851.A0A2G5DFU5"/>
<dbReference type="GO" id="GO:0003723">
    <property type="term" value="F:RNA binding"/>
    <property type="evidence" value="ECO:0007669"/>
    <property type="project" value="InterPro"/>
</dbReference>
<dbReference type="PROSITE" id="PS51366">
    <property type="entry name" value="MI"/>
    <property type="match status" value="1"/>
</dbReference>
<dbReference type="SMART" id="SM00543">
    <property type="entry name" value="MIF4G"/>
    <property type="match status" value="1"/>
</dbReference>
<dbReference type="AlphaFoldDB" id="A0A2G5DFU5"/>
<reference evidence="9 10" key="1">
    <citation type="submission" date="2017-09" db="EMBL/GenBank/DDBJ databases">
        <title>WGS assembly of Aquilegia coerulea Goldsmith.</title>
        <authorList>
            <person name="Hodges S."/>
            <person name="Kramer E."/>
            <person name="Nordborg M."/>
            <person name="Tomkins J."/>
            <person name="Borevitz J."/>
            <person name="Derieg N."/>
            <person name="Yan J."/>
            <person name="Mihaltcheva S."/>
            <person name="Hayes R.D."/>
            <person name="Rokhsar D."/>
        </authorList>
    </citation>
    <scope>NUCLEOTIDE SEQUENCE [LARGE SCALE GENOMIC DNA]</scope>
    <source>
        <strain evidence="10">cv. Goldsmith</strain>
    </source>
</reference>
<gene>
    <name evidence="9" type="ORF">AQUCO_02000084v1</name>
</gene>
<evidence type="ECO:0000256" key="2">
    <source>
        <dbReference type="ARBA" id="ARBA00006856"/>
    </source>
</evidence>
<sequence length="583" mass="67242">MVDSWGRRREGNDKKRRRERGVDDDHHQEGVCVYVPPCKSARSGILHKHVEEKSSLEYQRLAWDALKKSINGLVNKVNATNVKNIVLELFDENLIRGRGLFCRCIMKSQLVSPKLTDVFAALVAVINTKFQQVGELLARRIVLQFNRAYKRKDKIQLLATSRFIAHLVNQRVVDDGIALDDDSIEVAVGFVKECGALLQELLPRGLNGVFERLRGILVEGEISNRVQFLIEDVFAIRKTKFQGYPIVRPELDLVDDDEQFSHQLSLEVEDVMDPETCLDIFTPDPKFQENEKRYEELKRNILGDETSAEMEEEAMVDEDESDDEEEAEEKMKITDETGSNLVNLRQTIYLTIMESLDFEEAGHKLLKIKLSPGQGMELCNMILECCSHEKTYRRFYGLLGQRFCMMNKIYQEDFEKCFVQQYSTVHHLELEKIHNVAKFFAHLLGTDALPWHVFSYIRLTKEDTTSSSRIFLKTFFQELSELLGIRSLNKRFADPAMQDCFHNIFPKDNRENTIFSIDYFTSIGLGGITENLREYLKSLSKASMQRRRDPGSRDYSPANSTSSRCSDDIGSPFNTCKNQRFVL</sequence>
<protein>
    <recommendedName>
        <fullName evidence="8">MI domain-containing protein</fullName>
    </recommendedName>
</protein>
<dbReference type="Pfam" id="PF02854">
    <property type="entry name" value="MIF4G"/>
    <property type="match status" value="1"/>
</dbReference>
<feature type="region of interest" description="Disordered" evidence="7">
    <location>
        <begin position="543"/>
        <end position="566"/>
    </location>
</feature>
<evidence type="ECO:0000256" key="7">
    <source>
        <dbReference type="SAM" id="MobiDB-lite"/>
    </source>
</evidence>
<feature type="compositionally biased region" description="Acidic residues" evidence="7">
    <location>
        <begin position="306"/>
        <end position="326"/>
    </location>
</feature>
<evidence type="ECO:0000256" key="4">
    <source>
        <dbReference type="ARBA" id="ARBA00022845"/>
    </source>
</evidence>
<dbReference type="InParanoid" id="A0A2G5DFU5"/>
<dbReference type="SUPFAM" id="SSF48371">
    <property type="entry name" value="ARM repeat"/>
    <property type="match status" value="1"/>
</dbReference>
<dbReference type="OrthoDB" id="1924287at2759"/>
<evidence type="ECO:0000313" key="9">
    <source>
        <dbReference type="EMBL" id="PIA42386.1"/>
    </source>
</evidence>
<accession>A0A2G5DFU5</accession>
<keyword evidence="5" id="KW-0508">mRNA splicing</keyword>
<feature type="domain" description="MI" evidence="8">
    <location>
        <begin position="343"/>
        <end position="459"/>
    </location>
</feature>
<evidence type="ECO:0000256" key="1">
    <source>
        <dbReference type="ARBA" id="ARBA00004123"/>
    </source>
</evidence>
<dbReference type="InterPro" id="IPR016024">
    <property type="entry name" value="ARM-type_fold"/>
</dbReference>
<evidence type="ECO:0000256" key="5">
    <source>
        <dbReference type="ARBA" id="ARBA00023187"/>
    </source>
</evidence>
<comment type="similarity">
    <text evidence="2">Belongs to the CWC22 family.</text>
</comment>
<proteinExistence type="inferred from homology"/>
<evidence type="ECO:0000256" key="3">
    <source>
        <dbReference type="ARBA" id="ARBA00022664"/>
    </source>
</evidence>
<dbReference type="InterPro" id="IPR050781">
    <property type="entry name" value="CWC22_splicing_factor"/>
</dbReference>
<dbReference type="GO" id="GO:0071013">
    <property type="term" value="C:catalytic step 2 spliceosome"/>
    <property type="evidence" value="ECO:0007669"/>
    <property type="project" value="TreeGrafter"/>
</dbReference>
<dbReference type="InterPro" id="IPR003890">
    <property type="entry name" value="MIF4G-like_typ-3"/>
</dbReference>
<dbReference type="GO" id="GO:0000398">
    <property type="term" value="P:mRNA splicing, via spliceosome"/>
    <property type="evidence" value="ECO:0007669"/>
    <property type="project" value="TreeGrafter"/>
</dbReference>
<dbReference type="Pfam" id="PF02847">
    <property type="entry name" value="MA3"/>
    <property type="match status" value="1"/>
</dbReference>
<keyword evidence="3" id="KW-0507">mRNA processing</keyword>
<dbReference type="SMART" id="SM00544">
    <property type="entry name" value="MA3"/>
    <property type="match status" value="1"/>
</dbReference>
<dbReference type="GO" id="GO:0006417">
    <property type="term" value="P:regulation of translation"/>
    <property type="evidence" value="ECO:0007669"/>
    <property type="project" value="UniProtKB-KW"/>
</dbReference>
<keyword evidence="10" id="KW-1185">Reference proteome</keyword>
<feature type="region of interest" description="Disordered" evidence="7">
    <location>
        <begin position="1"/>
        <end position="23"/>
    </location>
</feature>
<feature type="compositionally biased region" description="Basic and acidic residues" evidence="7">
    <location>
        <begin position="1"/>
        <end position="13"/>
    </location>
</feature>